<sequence length="266" mass="30721">MEEKDIDKLFRDAFEHAESHPPSDMWKRIEAELDKKDNVVFLSKKNRFRFLKYTAAAVFLIALGITGYLNQEKESVKLTDNSSPKRIEKTNNASRPETIENEEETQITQTNVLEEQDIKPLKKAFAQKIPKKKSVPVRQLDVQNAGAAEIHKDLYTREEAEEKSFQIATHEVEIPNKDISSQIPVRQVTEVEQLKPLIEPEEEVENMYAAQPTEGNNMIVINILNTISEKIEISTKKDVRFRSDDEGSIRIDFINSLVKNRIKKRK</sequence>
<keyword evidence="2" id="KW-0472">Membrane</keyword>
<evidence type="ECO:0000256" key="2">
    <source>
        <dbReference type="SAM" id="Phobius"/>
    </source>
</evidence>
<dbReference type="Proteomes" id="UP000618319">
    <property type="component" value="Unassembled WGS sequence"/>
</dbReference>
<reference evidence="3 4" key="1">
    <citation type="submission" date="2018-02" db="EMBL/GenBank/DDBJ databases">
        <title>Sphingobacterium KA21.</title>
        <authorList>
            <person name="Vasarhelyi B.M."/>
            <person name="Deshmukh S."/>
            <person name="Balint B."/>
            <person name="Kukolya J."/>
        </authorList>
    </citation>
    <scope>NUCLEOTIDE SEQUENCE [LARGE SCALE GENOMIC DNA]</scope>
    <source>
        <strain evidence="3 4">Ka21</strain>
    </source>
</reference>
<gene>
    <name evidence="3" type="ORF">C4F40_15785</name>
</gene>
<keyword evidence="4" id="KW-1185">Reference proteome</keyword>
<feature type="transmembrane region" description="Helical" evidence="2">
    <location>
        <begin position="50"/>
        <end position="69"/>
    </location>
</feature>
<comment type="caution">
    <text evidence="3">The sequence shown here is derived from an EMBL/GenBank/DDBJ whole genome shotgun (WGS) entry which is preliminary data.</text>
</comment>
<evidence type="ECO:0000313" key="4">
    <source>
        <dbReference type="Proteomes" id="UP000618319"/>
    </source>
</evidence>
<evidence type="ECO:0000256" key="1">
    <source>
        <dbReference type="SAM" id="MobiDB-lite"/>
    </source>
</evidence>
<proteinExistence type="predicted"/>
<name>A0ABR9TA35_9SPHI</name>
<evidence type="ECO:0000313" key="3">
    <source>
        <dbReference type="EMBL" id="MBE8722188.1"/>
    </source>
</evidence>
<dbReference type="RefSeq" id="WP_196940104.1">
    <property type="nucleotide sequence ID" value="NZ_MU158690.1"/>
</dbReference>
<feature type="compositionally biased region" description="Basic and acidic residues" evidence="1">
    <location>
        <begin position="79"/>
        <end position="89"/>
    </location>
</feature>
<feature type="region of interest" description="Disordered" evidence="1">
    <location>
        <begin position="79"/>
        <end position="105"/>
    </location>
</feature>
<organism evidence="3 4">
    <name type="scientific">Sphingobacterium pedocola</name>
    <dbReference type="NCBI Taxonomy" id="2082722"/>
    <lineage>
        <taxon>Bacteria</taxon>
        <taxon>Pseudomonadati</taxon>
        <taxon>Bacteroidota</taxon>
        <taxon>Sphingobacteriia</taxon>
        <taxon>Sphingobacteriales</taxon>
        <taxon>Sphingobacteriaceae</taxon>
        <taxon>Sphingobacterium</taxon>
    </lineage>
</organism>
<dbReference type="EMBL" id="PSKQ01000023">
    <property type="protein sequence ID" value="MBE8722188.1"/>
    <property type="molecule type" value="Genomic_DNA"/>
</dbReference>
<protein>
    <submittedName>
        <fullName evidence="3">Uncharacterized protein</fullName>
    </submittedName>
</protein>
<keyword evidence="2" id="KW-0812">Transmembrane</keyword>
<keyword evidence="2" id="KW-1133">Transmembrane helix</keyword>
<accession>A0ABR9TA35</accession>